<sequence length="302" mass="33146">MDYTSLPPYLDPANWHQQPNHQQGCNIEINPQLSAPSTGPVRPNSMADKARMAKIPQPDIALKCPRCESINTKFCYFNNYSLSQPRHFCKTCRRYWTRGGALRSVPVGGGCRRNKRGKNPSSKSQGNSADPQKGLGSTSSTPSSNSLTTDFMTQNHQPELPFMTSLPHFTDYGGVSEMGLNFTGMRPVGMPTTTHMDFQMGNNFQFMTGLEQPVGLYPYASEGIELSSFTTGAKAPTTTSLLSQMGSVKMEESHHQHQQGLNLSRQILGIPGNDQQYWGGNNNNAWSTDLSGFASSSTGHLL</sequence>
<evidence type="ECO:0000313" key="13">
    <source>
        <dbReference type="Proteomes" id="UP000541444"/>
    </source>
</evidence>
<keyword evidence="2 8" id="KW-0863">Zinc-finger</keyword>
<feature type="domain" description="Dof-type" evidence="11">
    <location>
        <begin position="62"/>
        <end position="116"/>
    </location>
</feature>
<dbReference type="PROSITE" id="PS01361">
    <property type="entry name" value="ZF_DOF_1"/>
    <property type="match status" value="1"/>
</dbReference>
<dbReference type="GO" id="GO:0003700">
    <property type="term" value="F:DNA-binding transcription factor activity"/>
    <property type="evidence" value="ECO:0007669"/>
    <property type="project" value="UniProtKB-UniRule"/>
</dbReference>
<evidence type="ECO:0000256" key="4">
    <source>
        <dbReference type="ARBA" id="ARBA00023015"/>
    </source>
</evidence>
<proteinExistence type="predicted"/>
<evidence type="ECO:0000313" key="12">
    <source>
        <dbReference type="EMBL" id="KAF6137745.1"/>
    </source>
</evidence>
<dbReference type="OrthoDB" id="1927254at2759"/>
<evidence type="ECO:0000256" key="2">
    <source>
        <dbReference type="ARBA" id="ARBA00022771"/>
    </source>
</evidence>
<comment type="caution">
    <text evidence="12">The sequence shown here is derived from an EMBL/GenBank/DDBJ whole genome shotgun (WGS) entry which is preliminary data.</text>
</comment>
<feature type="region of interest" description="Disordered" evidence="10">
    <location>
        <begin position="106"/>
        <end position="151"/>
    </location>
</feature>
<reference evidence="12 13" key="1">
    <citation type="journal article" date="2020" name="IScience">
        <title>Genome Sequencing of the Endangered Kingdonia uniflora (Circaeasteraceae, Ranunculales) Reveals Potential Mechanisms of Evolutionary Specialization.</title>
        <authorList>
            <person name="Sun Y."/>
            <person name="Deng T."/>
            <person name="Zhang A."/>
            <person name="Moore M.J."/>
            <person name="Landis J.B."/>
            <person name="Lin N."/>
            <person name="Zhang H."/>
            <person name="Zhang X."/>
            <person name="Huang J."/>
            <person name="Zhang X."/>
            <person name="Sun H."/>
            <person name="Wang H."/>
        </authorList>
    </citation>
    <scope>NUCLEOTIDE SEQUENCE [LARGE SCALE GENOMIC DNA]</scope>
    <source>
        <strain evidence="12">TB1705</strain>
        <tissue evidence="12">Leaf</tissue>
    </source>
</reference>
<dbReference type="Proteomes" id="UP000541444">
    <property type="component" value="Unassembled WGS sequence"/>
</dbReference>
<dbReference type="AlphaFoldDB" id="A0A7J7L539"/>
<keyword evidence="1 9" id="KW-0479">Metal-binding</keyword>
<evidence type="ECO:0000256" key="3">
    <source>
        <dbReference type="ARBA" id="ARBA00022833"/>
    </source>
</evidence>
<keyword evidence="13" id="KW-1185">Reference proteome</keyword>
<dbReference type="Pfam" id="PF02701">
    <property type="entry name" value="Zn_ribbon_Dof"/>
    <property type="match status" value="1"/>
</dbReference>
<protein>
    <recommendedName>
        <fullName evidence="9">Dof zinc finger protein</fullName>
    </recommendedName>
</protein>
<dbReference type="PANTHER" id="PTHR31992:SF351">
    <property type="entry name" value="DOF ZINC FINGER PROTEIN"/>
    <property type="match status" value="1"/>
</dbReference>
<comment type="function">
    <text evidence="9">Transcription factor that binds specifically to a 5'-AA[AG]G-3' consensus core sequence.</text>
</comment>
<dbReference type="PANTHER" id="PTHR31992">
    <property type="entry name" value="DOF ZINC FINGER PROTEIN DOF1.4-RELATED"/>
    <property type="match status" value="1"/>
</dbReference>
<dbReference type="InterPro" id="IPR003851">
    <property type="entry name" value="Znf_Dof"/>
</dbReference>
<keyword evidence="4 9" id="KW-0805">Transcription regulation</keyword>
<dbReference type="GO" id="GO:0005634">
    <property type="term" value="C:nucleus"/>
    <property type="evidence" value="ECO:0007669"/>
    <property type="project" value="UniProtKB-SubCell"/>
</dbReference>
<feature type="compositionally biased region" description="Polar residues" evidence="10">
    <location>
        <begin position="120"/>
        <end position="130"/>
    </location>
</feature>
<keyword evidence="6 9" id="KW-0804">Transcription</keyword>
<dbReference type="GO" id="GO:0008270">
    <property type="term" value="F:zinc ion binding"/>
    <property type="evidence" value="ECO:0007669"/>
    <property type="project" value="UniProtKB-KW"/>
</dbReference>
<evidence type="ECO:0000256" key="8">
    <source>
        <dbReference type="PROSITE-ProRule" id="PRU00071"/>
    </source>
</evidence>
<comment type="subcellular location">
    <subcellularLocation>
        <location evidence="8 9">Nucleus</location>
    </subcellularLocation>
</comment>
<evidence type="ECO:0000256" key="10">
    <source>
        <dbReference type="SAM" id="MobiDB-lite"/>
    </source>
</evidence>
<gene>
    <name evidence="12" type="ORF">GIB67_040453</name>
</gene>
<evidence type="ECO:0000256" key="9">
    <source>
        <dbReference type="RuleBase" id="RU369094"/>
    </source>
</evidence>
<keyword evidence="7 8" id="KW-0539">Nucleus</keyword>
<evidence type="ECO:0000256" key="1">
    <source>
        <dbReference type="ARBA" id="ARBA00022723"/>
    </source>
</evidence>
<organism evidence="12 13">
    <name type="scientific">Kingdonia uniflora</name>
    <dbReference type="NCBI Taxonomy" id="39325"/>
    <lineage>
        <taxon>Eukaryota</taxon>
        <taxon>Viridiplantae</taxon>
        <taxon>Streptophyta</taxon>
        <taxon>Embryophyta</taxon>
        <taxon>Tracheophyta</taxon>
        <taxon>Spermatophyta</taxon>
        <taxon>Magnoliopsida</taxon>
        <taxon>Ranunculales</taxon>
        <taxon>Circaeasteraceae</taxon>
        <taxon>Kingdonia</taxon>
    </lineage>
</organism>
<dbReference type="InterPro" id="IPR045174">
    <property type="entry name" value="Dof"/>
</dbReference>
<dbReference type="EMBL" id="JACGCM010002624">
    <property type="protein sequence ID" value="KAF6137745.1"/>
    <property type="molecule type" value="Genomic_DNA"/>
</dbReference>
<evidence type="ECO:0000256" key="6">
    <source>
        <dbReference type="ARBA" id="ARBA00023163"/>
    </source>
</evidence>
<evidence type="ECO:0000256" key="5">
    <source>
        <dbReference type="ARBA" id="ARBA00023125"/>
    </source>
</evidence>
<dbReference type="GO" id="GO:0003677">
    <property type="term" value="F:DNA binding"/>
    <property type="evidence" value="ECO:0007669"/>
    <property type="project" value="UniProtKB-UniRule"/>
</dbReference>
<evidence type="ECO:0000259" key="11">
    <source>
        <dbReference type="PROSITE" id="PS50884"/>
    </source>
</evidence>
<evidence type="ECO:0000256" key="7">
    <source>
        <dbReference type="ARBA" id="ARBA00023242"/>
    </source>
</evidence>
<feature type="compositionally biased region" description="Low complexity" evidence="10">
    <location>
        <begin position="137"/>
        <end position="149"/>
    </location>
</feature>
<accession>A0A7J7L539</accession>
<dbReference type="PROSITE" id="PS50884">
    <property type="entry name" value="ZF_DOF_2"/>
    <property type="match status" value="1"/>
</dbReference>
<name>A0A7J7L539_9MAGN</name>
<keyword evidence="5 8" id="KW-0238">DNA-binding</keyword>
<keyword evidence="3 9" id="KW-0862">Zinc</keyword>